<protein>
    <submittedName>
        <fullName evidence="5">Putative Arginase</fullName>
    </submittedName>
</protein>
<keyword evidence="1" id="KW-0479">Metal-binding</keyword>
<evidence type="ECO:0000256" key="3">
    <source>
        <dbReference type="ARBA" id="ARBA00023211"/>
    </source>
</evidence>
<dbReference type="AlphaFoldDB" id="X2LBP2"/>
<dbReference type="SUPFAM" id="SSF52768">
    <property type="entry name" value="Arginase/deacetylase"/>
    <property type="match status" value="1"/>
</dbReference>
<dbReference type="InterPro" id="IPR006035">
    <property type="entry name" value="Ureohydrolase"/>
</dbReference>
<accession>X2LBP2</accession>
<dbReference type="InterPro" id="IPR023696">
    <property type="entry name" value="Ureohydrolase_dom_sf"/>
</dbReference>
<dbReference type="CDD" id="cd09999">
    <property type="entry name" value="Arginase-like_1"/>
    <property type="match status" value="1"/>
</dbReference>
<dbReference type="PANTHER" id="PTHR43782">
    <property type="entry name" value="ARGINASE"/>
    <property type="match status" value="1"/>
</dbReference>
<dbReference type="EMBL" id="KF796606">
    <property type="protein sequence ID" value="AHN97965.1"/>
    <property type="molecule type" value="Genomic_DNA"/>
</dbReference>
<evidence type="ECO:0000313" key="5">
    <source>
        <dbReference type="EMBL" id="AHN97965.1"/>
    </source>
</evidence>
<proteinExistence type="inferred from homology"/>
<dbReference type="PROSITE" id="PS51409">
    <property type="entry name" value="ARGINASE_2"/>
    <property type="match status" value="1"/>
</dbReference>
<name>X2LBP2_9BACT</name>
<keyword evidence="2" id="KW-0378">Hydrolase</keyword>
<evidence type="ECO:0000256" key="4">
    <source>
        <dbReference type="PROSITE-ProRule" id="PRU00742"/>
    </source>
</evidence>
<sequence length="294" mass="31600">MVPRFALLHAPSILGLRPTGVERLPEALEAAGLRSGLGAEFAGRIEPPPYDPRRDPKTGILNPTGLVGFSRRLADAVTRELRRGAFPIVLGGDCSNLIGCALALRGMGRYGLLFLDGHADFYHPEAEPNGEVASMDLAIVSGHGPAVLADLDGLRPLVREEDIVAFGYRDEEEQQKHGSQDIGETAIHCFPLHEVRRTSAADAAERAAAILHERDVEGIWIHLDADVLDDRVMPAVDYRLPGGLSWEELSATLRAVMATGRAVGLNVGIFNPSLDPDGSIARRLVSCIVEGVSQ</sequence>
<evidence type="ECO:0000256" key="1">
    <source>
        <dbReference type="ARBA" id="ARBA00022723"/>
    </source>
</evidence>
<dbReference type="GO" id="GO:0030145">
    <property type="term" value="F:manganese ion binding"/>
    <property type="evidence" value="ECO:0007669"/>
    <property type="project" value="TreeGrafter"/>
</dbReference>
<comment type="similarity">
    <text evidence="4">Belongs to the arginase family.</text>
</comment>
<reference evidence="5" key="1">
    <citation type="submission" date="2013-10" db="EMBL/GenBank/DDBJ databases">
        <title>Functional metagenomics reveals novel beta-galactosidases not predictable from gene sequences.</title>
        <authorList>
            <person name="Cheng J."/>
            <person name="Engel K."/>
            <person name="Romantsov T."/>
            <person name="Neufeld J.D."/>
            <person name="Rose D.R."/>
            <person name="Charles T.C."/>
        </authorList>
    </citation>
    <scope>NUCLEOTIDE SEQUENCE</scope>
</reference>
<keyword evidence="3" id="KW-0464">Manganese</keyword>
<dbReference type="Gene3D" id="3.40.800.10">
    <property type="entry name" value="Ureohydrolase domain"/>
    <property type="match status" value="1"/>
</dbReference>
<dbReference type="GO" id="GO:0005737">
    <property type="term" value="C:cytoplasm"/>
    <property type="evidence" value="ECO:0007669"/>
    <property type="project" value="TreeGrafter"/>
</dbReference>
<dbReference type="Pfam" id="PF00491">
    <property type="entry name" value="Arginase"/>
    <property type="match status" value="1"/>
</dbReference>
<dbReference type="PANTHER" id="PTHR43782:SF3">
    <property type="entry name" value="ARGINASE"/>
    <property type="match status" value="1"/>
</dbReference>
<evidence type="ECO:0000256" key="2">
    <source>
        <dbReference type="ARBA" id="ARBA00022801"/>
    </source>
</evidence>
<organism evidence="5">
    <name type="scientific">uncultured bacterium lac160</name>
    <dbReference type="NCBI Taxonomy" id="1447241"/>
    <lineage>
        <taxon>Bacteria</taxon>
        <taxon>environmental samples</taxon>
    </lineage>
</organism>
<dbReference type="GO" id="GO:0004053">
    <property type="term" value="F:arginase activity"/>
    <property type="evidence" value="ECO:0007669"/>
    <property type="project" value="TreeGrafter"/>
</dbReference>